<keyword evidence="3 6" id="KW-0812">Transmembrane</keyword>
<sequence>NNVNRQANCTIPTLPPEEYFDHYVLRRSNSLDNLGTPNWSLVLCLLLAWILVGICIIQGIKSSGKVVYFTALFPYVVILALIVRGVTLPGARAGLTFYLKPNWQKIRELDV</sequence>
<gene>
    <name evidence="7" type="ORF">KXQ929_LOCUS51321</name>
</gene>
<feature type="transmembrane region" description="Helical" evidence="6">
    <location>
        <begin position="66"/>
        <end position="86"/>
    </location>
</feature>
<dbReference type="SUPFAM" id="SSF161070">
    <property type="entry name" value="SNF-like"/>
    <property type="match status" value="1"/>
</dbReference>
<comment type="subcellular location">
    <subcellularLocation>
        <location evidence="1">Membrane</location>
        <topology evidence="1">Multi-pass membrane protein</topology>
    </subcellularLocation>
</comment>
<organism evidence="7 8">
    <name type="scientific">Adineta steineri</name>
    <dbReference type="NCBI Taxonomy" id="433720"/>
    <lineage>
        <taxon>Eukaryota</taxon>
        <taxon>Metazoa</taxon>
        <taxon>Spiralia</taxon>
        <taxon>Gnathifera</taxon>
        <taxon>Rotifera</taxon>
        <taxon>Eurotatoria</taxon>
        <taxon>Bdelloidea</taxon>
        <taxon>Adinetida</taxon>
        <taxon>Adinetidae</taxon>
        <taxon>Adineta</taxon>
    </lineage>
</organism>
<keyword evidence="4 6" id="KW-1133">Transmembrane helix</keyword>
<protein>
    <submittedName>
        <fullName evidence="7">Uncharacterized protein</fullName>
    </submittedName>
</protein>
<dbReference type="Pfam" id="PF00209">
    <property type="entry name" value="SNF"/>
    <property type="match status" value="1"/>
</dbReference>
<comment type="caution">
    <text evidence="7">The sequence shown here is derived from an EMBL/GenBank/DDBJ whole genome shotgun (WGS) entry which is preliminary data.</text>
</comment>
<dbReference type="PROSITE" id="PS50267">
    <property type="entry name" value="NA_NEUROTRAN_SYMP_3"/>
    <property type="match status" value="1"/>
</dbReference>
<dbReference type="PANTHER" id="PTHR11616">
    <property type="entry name" value="SODIUM/CHLORIDE DEPENDENT TRANSPORTER"/>
    <property type="match status" value="1"/>
</dbReference>
<name>A0A820PQC3_9BILA</name>
<evidence type="ECO:0000313" key="8">
    <source>
        <dbReference type="Proteomes" id="UP000663868"/>
    </source>
</evidence>
<keyword evidence="5 6" id="KW-0472">Membrane</keyword>
<dbReference type="EMBL" id="CAJOBB010025147">
    <property type="protein sequence ID" value="CAF4406361.1"/>
    <property type="molecule type" value="Genomic_DNA"/>
</dbReference>
<evidence type="ECO:0000313" key="7">
    <source>
        <dbReference type="EMBL" id="CAF4406361.1"/>
    </source>
</evidence>
<feature type="non-terminal residue" evidence="7">
    <location>
        <position position="111"/>
    </location>
</feature>
<dbReference type="InterPro" id="IPR037272">
    <property type="entry name" value="SNS_sf"/>
</dbReference>
<reference evidence="7" key="1">
    <citation type="submission" date="2021-02" db="EMBL/GenBank/DDBJ databases">
        <authorList>
            <person name="Nowell W R."/>
        </authorList>
    </citation>
    <scope>NUCLEOTIDE SEQUENCE</scope>
</reference>
<evidence type="ECO:0000256" key="1">
    <source>
        <dbReference type="ARBA" id="ARBA00004141"/>
    </source>
</evidence>
<accession>A0A820PQC3</accession>
<evidence type="ECO:0000256" key="5">
    <source>
        <dbReference type="ARBA" id="ARBA00023136"/>
    </source>
</evidence>
<dbReference type="GO" id="GO:0006865">
    <property type="term" value="P:amino acid transport"/>
    <property type="evidence" value="ECO:0007669"/>
    <property type="project" value="TreeGrafter"/>
</dbReference>
<feature type="non-terminal residue" evidence="7">
    <location>
        <position position="1"/>
    </location>
</feature>
<feature type="transmembrane region" description="Helical" evidence="6">
    <location>
        <begin position="39"/>
        <end position="59"/>
    </location>
</feature>
<dbReference type="Proteomes" id="UP000663868">
    <property type="component" value="Unassembled WGS sequence"/>
</dbReference>
<dbReference type="GO" id="GO:0035725">
    <property type="term" value="P:sodium ion transmembrane transport"/>
    <property type="evidence" value="ECO:0007669"/>
    <property type="project" value="TreeGrafter"/>
</dbReference>
<evidence type="ECO:0000256" key="2">
    <source>
        <dbReference type="ARBA" id="ARBA00022448"/>
    </source>
</evidence>
<dbReference type="InterPro" id="IPR000175">
    <property type="entry name" value="Na/ntran_symport"/>
</dbReference>
<proteinExistence type="predicted"/>
<evidence type="ECO:0000256" key="4">
    <source>
        <dbReference type="ARBA" id="ARBA00022989"/>
    </source>
</evidence>
<dbReference type="AlphaFoldDB" id="A0A820PQC3"/>
<dbReference type="GO" id="GO:0005886">
    <property type="term" value="C:plasma membrane"/>
    <property type="evidence" value="ECO:0007669"/>
    <property type="project" value="TreeGrafter"/>
</dbReference>
<evidence type="ECO:0000256" key="3">
    <source>
        <dbReference type="ARBA" id="ARBA00022692"/>
    </source>
</evidence>
<keyword evidence="2" id="KW-0813">Transport</keyword>
<evidence type="ECO:0000256" key="6">
    <source>
        <dbReference type="SAM" id="Phobius"/>
    </source>
</evidence>
<dbReference type="PANTHER" id="PTHR11616:SF240">
    <property type="entry name" value="BLOATED TUBULES, ISOFORM B-RELATED"/>
    <property type="match status" value="1"/>
</dbReference>